<reference evidence="1 2" key="1">
    <citation type="journal article" date="2015" name="Sci. Rep.">
        <title>The power of single molecule real-time sequencing technology in the de novo assembly of a eukaryotic genome.</title>
        <authorList>
            <person name="Sakai H."/>
            <person name="Naito K."/>
            <person name="Ogiso-Tanaka E."/>
            <person name="Takahashi Y."/>
            <person name="Iseki K."/>
            <person name="Muto C."/>
            <person name="Satou K."/>
            <person name="Teruya K."/>
            <person name="Shiroma A."/>
            <person name="Shimoji M."/>
            <person name="Hirano T."/>
            <person name="Itoh T."/>
            <person name="Kaga A."/>
            <person name="Tomooka N."/>
        </authorList>
    </citation>
    <scope>NUCLEOTIDE SEQUENCE [LARGE SCALE GENOMIC DNA]</scope>
    <source>
        <strain evidence="2">cv. Shumari</strain>
    </source>
</reference>
<gene>
    <name evidence="1" type="primary">Vigan.05G268400</name>
    <name evidence="1" type="ORF">VIGAN_05268400</name>
</gene>
<dbReference type="AlphaFoldDB" id="A0A0S3S8A1"/>
<organism evidence="1 2">
    <name type="scientific">Vigna angularis var. angularis</name>
    <dbReference type="NCBI Taxonomy" id="157739"/>
    <lineage>
        <taxon>Eukaryota</taxon>
        <taxon>Viridiplantae</taxon>
        <taxon>Streptophyta</taxon>
        <taxon>Embryophyta</taxon>
        <taxon>Tracheophyta</taxon>
        <taxon>Spermatophyta</taxon>
        <taxon>Magnoliopsida</taxon>
        <taxon>eudicotyledons</taxon>
        <taxon>Gunneridae</taxon>
        <taxon>Pentapetalae</taxon>
        <taxon>rosids</taxon>
        <taxon>fabids</taxon>
        <taxon>Fabales</taxon>
        <taxon>Fabaceae</taxon>
        <taxon>Papilionoideae</taxon>
        <taxon>50 kb inversion clade</taxon>
        <taxon>NPAAA clade</taxon>
        <taxon>indigoferoid/millettioid clade</taxon>
        <taxon>Phaseoleae</taxon>
        <taxon>Vigna</taxon>
    </lineage>
</organism>
<protein>
    <submittedName>
        <fullName evidence="1">Uncharacterized protein</fullName>
    </submittedName>
</protein>
<evidence type="ECO:0000313" key="2">
    <source>
        <dbReference type="Proteomes" id="UP000291084"/>
    </source>
</evidence>
<evidence type="ECO:0000313" key="1">
    <source>
        <dbReference type="EMBL" id="BAT89017.1"/>
    </source>
</evidence>
<dbReference type="EMBL" id="AP015038">
    <property type="protein sequence ID" value="BAT89017.1"/>
    <property type="molecule type" value="Genomic_DNA"/>
</dbReference>
<dbReference type="Proteomes" id="UP000291084">
    <property type="component" value="Chromosome 5"/>
</dbReference>
<sequence>FEFWLKESCQRLFCQCLEACCIVVLYDNSSRARPLERKLVNLKMLVFHPLVYKVGTPEFEGYRMTSVDLDNFCGIAGTDESRTTELRKASNVLMELKRLLLSLRHQRKSRRTWRVHYTASGCTFREFG</sequence>
<keyword evidence="2" id="KW-1185">Reference proteome</keyword>
<accession>A0A0S3S8A1</accession>
<name>A0A0S3S8A1_PHAAN</name>
<feature type="non-terminal residue" evidence="1">
    <location>
        <position position="1"/>
    </location>
</feature>
<proteinExistence type="predicted"/>